<feature type="compositionally biased region" description="Low complexity" evidence="2">
    <location>
        <begin position="317"/>
        <end position="327"/>
    </location>
</feature>
<dbReference type="InterPro" id="IPR006665">
    <property type="entry name" value="OmpA-like"/>
</dbReference>
<feature type="compositionally biased region" description="Low complexity" evidence="2">
    <location>
        <begin position="359"/>
        <end position="378"/>
    </location>
</feature>
<evidence type="ECO:0000313" key="6">
    <source>
        <dbReference type="Proteomes" id="UP000599312"/>
    </source>
</evidence>
<name>A0A931FPY7_9HYPH</name>
<evidence type="ECO:0000256" key="1">
    <source>
        <dbReference type="PROSITE-ProRule" id="PRU00473"/>
    </source>
</evidence>
<dbReference type="SUPFAM" id="SSF103088">
    <property type="entry name" value="OmpA-like"/>
    <property type="match status" value="1"/>
</dbReference>
<dbReference type="PROSITE" id="PS51123">
    <property type="entry name" value="OMPA_2"/>
    <property type="match status" value="1"/>
</dbReference>
<dbReference type="Proteomes" id="UP000599312">
    <property type="component" value="Unassembled WGS sequence"/>
</dbReference>
<dbReference type="PANTHER" id="PTHR30329">
    <property type="entry name" value="STATOR ELEMENT OF FLAGELLAR MOTOR COMPLEX"/>
    <property type="match status" value="1"/>
</dbReference>
<protein>
    <submittedName>
        <fullName evidence="5">OmpA family protein</fullName>
    </submittedName>
</protein>
<organism evidence="5 6">
    <name type="scientific">Microvirga alba</name>
    <dbReference type="NCBI Taxonomy" id="2791025"/>
    <lineage>
        <taxon>Bacteria</taxon>
        <taxon>Pseudomonadati</taxon>
        <taxon>Pseudomonadota</taxon>
        <taxon>Alphaproteobacteria</taxon>
        <taxon>Hyphomicrobiales</taxon>
        <taxon>Methylobacteriaceae</taxon>
        <taxon>Microvirga</taxon>
    </lineage>
</organism>
<feature type="compositionally biased region" description="Pro residues" evidence="2">
    <location>
        <begin position="241"/>
        <end position="260"/>
    </location>
</feature>
<evidence type="ECO:0000256" key="3">
    <source>
        <dbReference type="SAM" id="SignalP"/>
    </source>
</evidence>
<dbReference type="EMBL" id="JADQDO010000005">
    <property type="protein sequence ID" value="MBF9234007.1"/>
    <property type="molecule type" value="Genomic_DNA"/>
</dbReference>
<feature type="compositionally biased region" description="Pro residues" evidence="2">
    <location>
        <begin position="127"/>
        <end position="136"/>
    </location>
</feature>
<sequence>MRIHSLLLTTTALSLIGLAPMASADSGSSAPSSFTVAQASLDDLPRKPRRNGDQGSEEQRPQHPGQGGPRGPGERGPGPQGPGERGPRPQAPEGQMAPRQQRPEFPAEMPQGRPQRPEPSLHQQPQRPMPSAPPNAAPMQQPERPRPPVAAPIERPQPPAMERPQAPPAPAAPSPGTPARPFEPQPLPGGPRPMPGSPGQRPPAPPVTQEAPRTPPAAQTAPGQPTRPFPGAQQPIETAPGRPPMPGQPYQPGGQPPQPQQPDVQRPPQGAYPSQPGEYQRPPAGGPAPGGQMPPQGAYPTRPGEYQRPPAGGPAPGGQMPPQGAHPTRPGEYQRPPAGGGQMPPQGEYPVPPGQYRQPPAAGAPIPGGVMPGMFPGGNLDDLRRQRRERAEDGGRRVIIQEPGDRTIIRDGNRLIIRHDETDRFRRSYGGADFRVQQRGANQVTIIRQPNGEEILTERDADGNLIRRIRRDSYGREVILIQNEMPGRPRFPYGYLPRDVMELPPPVIAIPRERYIVDVEGASQDDLYEAFSAPPVMPITRAYSLDEIRQSQMLRERVRRVDVDTVTFDSGSWALSPEQFGALTGIATAIQRVLTQNPNEIFLIEGYTDAVGSDEDNLSLSDRRAETVATVLTQRFGIPAENLTTQGYGEQYLKINTQAPERRNRRVTIRRITPLLQGQQR</sequence>
<feature type="compositionally biased region" description="Gly residues" evidence="2">
    <location>
        <begin position="65"/>
        <end position="84"/>
    </location>
</feature>
<accession>A0A931FPY7</accession>
<feature type="compositionally biased region" description="Low complexity" evidence="2">
    <location>
        <begin position="290"/>
        <end position="300"/>
    </location>
</feature>
<dbReference type="InterPro" id="IPR050330">
    <property type="entry name" value="Bact_OuterMem_StrucFunc"/>
</dbReference>
<keyword evidence="3" id="KW-0732">Signal</keyword>
<dbReference type="InterPro" id="IPR036737">
    <property type="entry name" value="OmpA-like_sf"/>
</dbReference>
<keyword evidence="1" id="KW-0472">Membrane</keyword>
<dbReference type="Gene3D" id="3.30.1330.60">
    <property type="entry name" value="OmpA-like domain"/>
    <property type="match status" value="1"/>
</dbReference>
<feature type="region of interest" description="Disordered" evidence="2">
    <location>
        <begin position="22"/>
        <end position="381"/>
    </location>
</feature>
<reference evidence="5" key="1">
    <citation type="submission" date="2020-11" db="EMBL/GenBank/DDBJ databases">
        <authorList>
            <person name="Kim M.K."/>
        </authorList>
    </citation>
    <scope>NUCLEOTIDE SEQUENCE</scope>
    <source>
        <strain evidence="5">BT350</strain>
    </source>
</reference>
<keyword evidence="6" id="KW-1185">Reference proteome</keyword>
<feature type="compositionally biased region" description="Low complexity" evidence="2">
    <location>
        <begin position="208"/>
        <end position="226"/>
    </location>
</feature>
<evidence type="ECO:0000256" key="2">
    <source>
        <dbReference type="SAM" id="MobiDB-lite"/>
    </source>
</evidence>
<feature type="signal peptide" evidence="3">
    <location>
        <begin position="1"/>
        <end position="24"/>
    </location>
</feature>
<feature type="compositionally biased region" description="Pro residues" evidence="2">
    <location>
        <begin position="147"/>
        <end position="206"/>
    </location>
</feature>
<feature type="compositionally biased region" description="Low complexity" evidence="2">
    <location>
        <begin position="22"/>
        <end position="33"/>
    </location>
</feature>
<feature type="domain" description="OmpA-like" evidence="4">
    <location>
        <begin position="555"/>
        <end position="680"/>
    </location>
</feature>
<dbReference type="PANTHER" id="PTHR30329:SF21">
    <property type="entry name" value="LIPOPROTEIN YIAD-RELATED"/>
    <property type="match status" value="1"/>
</dbReference>
<feature type="compositionally biased region" description="Basic and acidic residues" evidence="2">
    <location>
        <begin position="43"/>
        <end position="61"/>
    </location>
</feature>
<evidence type="ECO:0000259" key="4">
    <source>
        <dbReference type="PROSITE" id="PS51123"/>
    </source>
</evidence>
<dbReference type="AlphaFoldDB" id="A0A931FPY7"/>
<dbReference type="Pfam" id="PF00691">
    <property type="entry name" value="OmpA"/>
    <property type="match status" value="1"/>
</dbReference>
<dbReference type="CDD" id="cd07185">
    <property type="entry name" value="OmpA_C-like"/>
    <property type="match status" value="1"/>
</dbReference>
<feature type="chain" id="PRO_5036795124" evidence="3">
    <location>
        <begin position="25"/>
        <end position="681"/>
    </location>
</feature>
<comment type="caution">
    <text evidence="5">The sequence shown here is derived from an EMBL/GenBank/DDBJ whole genome shotgun (WGS) entry which is preliminary data.</text>
</comment>
<gene>
    <name evidence="5" type="ORF">I2H38_11515</name>
</gene>
<evidence type="ECO:0000313" key="5">
    <source>
        <dbReference type="EMBL" id="MBF9234007.1"/>
    </source>
</evidence>
<proteinExistence type="predicted"/>
<dbReference type="GO" id="GO:0016020">
    <property type="term" value="C:membrane"/>
    <property type="evidence" value="ECO:0007669"/>
    <property type="project" value="UniProtKB-UniRule"/>
</dbReference>